<dbReference type="InterPro" id="IPR050807">
    <property type="entry name" value="TransReg_Diox_bact_type"/>
</dbReference>
<sequence>MDAFGIRVRYFRKRLKLSQDELAEKSDLHRTYIGAVERGERNISLMNIFRLADALQVTAKDLFDNQIENGENTK</sequence>
<name>A0A1Z4V888_9CYAN</name>
<evidence type="ECO:0000259" key="4">
    <source>
        <dbReference type="PROSITE" id="PS50943"/>
    </source>
</evidence>
<evidence type="ECO:0000256" key="2">
    <source>
        <dbReference type="ARBA" id="ARBA00023125"/>
    </source>
</evidence>
<dbReference type="Pfam" id="PF01381">
    <property type="entry name" value="HTH_3"/>
    <property type="match status" value="1"/>
</dbReference>
<feature type="domain" description="HTH cro/C1-type" evidence="4">
    <location>
        <begin position="8"/>
        <end position="62"/>
    </location>
</feature>
<keyword evidence="2" id="KW-0238">DNA-binding</keyword>
<evidence type="ECO:0000313" key="5">
    <source>
        <dbReference type="EMBL" id="BAZ87603.1"/>
    </source>
</evidence>
<dbReference type="SUPFAM" id="SSF47413">
    <property type="entry name" value="lambda repressor-like DNA-binding domains"/>
    <property type="match status" value="1"/>
</dbReference>
<dbReference type="SMART" id="SM00530">
    <property type="entry name" value="HTH_XRE"/>
    <property type="match status" value="1"/>
</dbReference>
<protein>
    <submittedName>
        <fullName evidence="5">XRE family transcriptional regulator</fullName>
    </submittedName>
</protein>
<dbReference type="PANTHER" id="PTHR46797:SF23">
    <property type="entry name" value="HTH-TYPE TRANSCRIPTIONAL REGULATOR SUTR"/>
    <property type="match status" value="1"/>
</dbReference>
<evidence type="ECO:0000256" key="3">
    <source>
        <dbReference type="ARBA" id="ARBA00023163"/>
    </source>
</evidence>
<dbReference type="Gene3D" id="1.10.260.40">
    <property type="entry name" value="lambda repressor-like DNA-binding domains"/>
    <property type="match status" value="1"/>
</dbReference>
<dbReference type="GO" id="GO:0003700">
    <property type="term" value="F:DNA-binding transcription factor activity"/>
    <property type="evidence" value="ECO:0007669"/>
    <property type="project" value="TreeGrafter"/>
</dbReference>
<gene>
    <name evidence="5" type="ORF">NIES806_38330</name>
</gene>
<evidence type="ECO:0000313" key="6">
    <source>
        <dbReference type="Proteomes" id="UP000218702"/>
    </source>
</evidence>
<dbReference type="PROSITE" id="PS50943">
    <property type="entry name" value="HTH_CROC1"/>
    <property type="match status" value="1"/>
</dbReference>
<evidence type="ECO:0000256" key="1">
    <source>
        <dbReference type="ARBA" id="ARBA00023015"/>
    </source>
</evidence>
<dbReference type="AlphaFoldDB" id="A0A1Z4V888"/>
<keyword evidence="6" id="KW-1185">Reference proteome</keyword>
<dbReference type="InterPro" id="IPR001387">
    <property type="entry name" value="Cro/C1-type_HTH"/>
</dbReference>
<organism evidence="5 6">
    <name type="scientific">Dolichospermum compactum NIES-806</name>
    <dbReference type="NCBI Taxonomy" id="1973481"/>
    <lineage>
        <taxon>Bacteria</taxon>
        <taxon>Bacillati</taxon>
        <taxon>Cyanobacteriota</taxon>
        <taxon>Cyanophyceae</taxon>
        <taxon>Nostocales</taxon>
        <taxon>Aphanizomenonaceae</taxon>
        <taxon>Dolichospermum</taxon>
        <taxon>Dolichospermum compactum</taxon>
    </lineage>
</organism>
<proteinExistence type="predicted"/>
<reference evidence="5 6" key="1">
    <citation type="submission" date="2017-06" db="EMBL/GenBank/DDBJ databases">
        <title>Genome sequencing of cyanobaciteial culture collection at National Institute for Environmental Studies (NIES).</title>
        <authorList>
            <person name="Hirose Y."/>
            <person name="Shimura Y."/>
            <person name="Fujisawa T."/>
            <person name="Nakamura Y."/>
            <person name="Kawachi M."/>
        </authorList>
    </citation>
    <scope>NUCLEOTIDE SEQUENCE [LARGE SCALE GENOMIC DNA]</scope>
    <source>
        <strain evidence="5 6">NIES-806</strain>
    </source>
</reference>
<keyword evidence="3" id="KW-0804">Transcription</keyword>
<dbReference type="GO" id="GO:0003677">
    <property type="term" value="F:DNA binding"/>
    <property type="evidence" value="ECO:0007669"/>
    <property type="project" value="UniProtKB-KW"/>
</dbReference>
<accession>A0A1Z4V888</accession>
<dbReference type="KEGG" id="dcm:NIES806_38330"/>
<dbReference type="REBASE" id="207260">
    <property type="entry name" value="C.Dco806ORF38310P"/>
</dbReference>
<dbReference type="EMBL" id="AP018316">
    <property type="protein sequence ID" value="BAZ87603.1"/>
    <property type="molecule type" value="Genomic_DNA"/>
</dbReference>
<dbReference type="Proteomes" id="UP000218702">
    <property type="component" value="Chromosome"/>
</dbReference>
<dbReference type="GO" id="GO:0005829">
    <property type="term" value="C:cytosol"/>
    <property type="evidence" value="ECO:0007669"/>
    <property type="project" value="TreeGrafter"/>
</dbReference>
<dbReference type="PANTHER" id="PTHR46797">
    <property type="entry name" value="HTH-TYPE TRANSCRIPTIONAL REGULATOR"/>
    <property type="match status" value="1"/>
</dbReference>
<dbReference type="InterPro" id="IPR010982">
    <property type="entry name" value="Lambda_DNA-bd_dom_sf"/>
</dbReference>
<keyword evidence="1" id="KW-0805">Transcription regulation</keyword>
<dbReference type="CDD" id="cd00093">
    <property type="entry name" value="HTH_XRE"/>
    <property type="match status" value="1"/>
</dbReference>